<proteinExistence type="predicted"/>
<dbReference type="EMBL" id="GBXM01003774">
    <property type="protein sequence ID" value="JAI04804.1"/>
    <property type="molecule type" value="Transcribed_RNA"/>
</dbReference>
<sequence>MNTVRLNFVLCLQIQASIWLIVKGEVKELNLGRQNTSSSFVTKK</sequence>
<reference evidence="2" key="1">
    <citation type="submission" date="2014-11" db="EMBL/GenBank/DDBJ databases">
        <authorList>
            <person name="Amaro Gonzalez C."/>
        </authorList>
    </citation>
    <scope>NUCLEOTIDE SEQUENCE</scope>
</reference>
<dbReference type="AlphaFoldDB" id="A0A0E9XT13"/>
<keyword evidence="1" id="KW-0732">Signal</keyword>
<reference evidence="2" key="2">
    <citation type="journal article" date="2015" name="Fish Shellfish Immunol.">
        <title>Early steps in the European eel (Anguilla anguilla)-Vibrio vulnificus interaction in the gills: Role of the RtxA13 toxin.</title>
        <authorList>
            <person name="Callol A."/>
            <person name="Pajuelo D."/>
            <person name="Ebbesson L."/>
            <person name="Teles M."/>
            <person name="MacKenzie S."/>
            <person name="Amaro C."/>
        </authorList>
    </citation>
    <scope>NUCLEOTIDE SEQUENCE</scope>
</reference>
<accession>A0A0E9XT13</accession>
<feature type="signal peptide" evidence="1">
    <location>
        <begin position="1"/>
        <end position="24"/>
    </location>
</feature>
<protein>
    <submittedName>
        <fullName evidence="2">Uncharacterized protein</fullName>
    </submittedName>
</protein>
<name>A0A0E9XT13_ANGAN</name>
<evidence type="ECO:0000313" key="2">
    <source>
        <dbReference type="EMBL" id="JAI04804.1"/>
    </source>
</evidence>
<feature type="chain" id="PRO_5002435330" evidence="1">
    <location>
        <begin position="25"/>
        <end position="44"/>
    </location>
</feature>
<organism evidence="2">
    <name type="scientific">Anguilla anguilla</name>
    <name type="common">European freshwater eel</name>
    <name type="synonym">Muraena anguilla</name>
    <dbReference type="NCBI Taxonomy" id="7936"/>
    <lineage>
        <taxon>Eukaryota</taxon>
        <taxon>Metazoa</taxon>
        <taxon>Chordata</taxon>
        <taxon>Craniata</taxon>
        <taxon>Vertebrata</taxon>
        <taxon>Euteleostomi</taxon>
        <taxon>Actinopterygii</taxon>
        <taxon>Neopterygii</taxon>
        <taxon>Teleostei</taxon>
        <taxon>Anguilliformes</taxon>
        <taxon>Anguillidae</taxon>
        <taxon>Anguilla</taxon>
    </lineage>
</organism>
<evidence type="ECO:0000256" key="1">
    <source>
        <dbReference type="SAM" id="SignalP"/>
    </source>
</evidence>